<dbReference type="Pfam" id="PF01734">
    <property type="entry name" value="Patatin"/>
    <property type="match status" value="1"/>
</dbReference>
<dbReference type="SUPFAM" id="SSF52151">
    <property type="entry name" value="FabD/lysophospholipase-like"/>
    <property type="match status" value="1"/>
</dbReference>
<reference evidence="7 8" key="1">
    <citation type="journal article" date="2019" name="Science">
        <title>Social genes are selection hotspots in kin groups of a soil microbe.</title>
        <authorList>
            <person name="Wielgoss S."/>
            <person name="Wolfensberger R."/>
            <person name="Sun L."/>
            <person name="Fiegna F."/>
            <person name="Velicer G.J."/>
        </authorList>
    </citation>
    <scope>NUCLEOTIDE SEQUENCE [LARGE SCALE GENOMIC DNA]</scope>
    <source>
        <strain evidence="7 8">MC3.5.9c15</strain>
    </source>
</reference>
<sequence>MEVAVRGAPAHRGPVDRGPRPGVIPAALARAYPSAPGPFPRRRAMKDRPATLVLSGGGAKGAFHVGAERVLREVHGFRWERIFGVSVGALNAALLAQHSYRALNDIWLNIREADLYRKLPWPLVALRVGLFRKLGLYDNSPMRELIQRHLAGHRFRVPAHVGRVSLVSGNYELVPSDSRDFLDAIWQSATLPILWEPVGASALVDGGLRNATPLGDALEFGPTEIVVIVCSPSQIERAKPPTNLLEVATRSLTDITLNEILLNDVDAFVRINDIVRQAYDAGLTVRRPDGVPYRYCRITVIEPARPMGDMLDFAPEVIRMRLRHGEEMARAVSLPTGVGPGERVQRRVELFPEPPMHA</sequence>
<feature type="domain" description="PNPLA" evidence="6">
    <location>
        <begin position="52"/>
        <end position="218"/>
    </location>
</feature>
<dbReference type="GO" id="GO:0016787">
    <property type="term" value="F:hydrolase activity"/>
    <property type="evidence" value="ECO:0007669"/>
    <property type="project" value="UniProtKB-UniRule"/>
</dbReference>
<gene>
    <name evidence="7" type="ORF">BHS09_19020</name>
</gene>
<dbReference type="PROSITE" id="PS51635">
    <property type="entry name" value="PNPLA"/>
    <property type="match status" value="1"/>
</dbReference>
<accession>A0AAE6KT55</accession>
<dbReference type="EMBL" id="CP017174">
    <property type="protein sequence ID" value="QDE68904.1"/>
    <property type="molecule type" value="Genomic_DNA"/>
</dbReference>
<name>A0AAE6KT55_MYXXA</name>
<feature type="short sequence motif" description="GXSXG" evidence="4">
    <location>
        <begin position="84"/>
        <end position="88"/>
    </location>
</feature>
<protein>
    <submittedName>
        <fullName evidence="7">Patatin</fullName>
    </submittedName>
</protein>
<evidence type="ECO:0000259" key="6">
    <source>
        <dbReference type="PROSITE" id="PS51635"/>
    </source>
</evidence>
<keyword evidence="1 4" id="KW-0378">Hydrolase</keyword>
<evidence type="ECO:0000256" key="4">
    <source>
        <dbReference type="PROSITE-ProRule" id="PRU01161"/>
    </source>
</evidence>
<dbReference type="InterPro" id="IPR016035">
    <property type="entry name" value="Acyl_Trfase/lysoPLipase"/>
</dbReference>
<evidence type="ECO:0000313" key="7">
    <source>
        <dbReference type="EMBL" id="QDE68904.1"/>
    </source>
</evidence>
<feature type="short sequence motif" description="GXGXXG" evidence="4">
    <location>
        <begin position="56"/>
        <end position="61"/>
    </location>
</feature>
<dbReference type="AlphaFoldDB" id="A0AAE6KT55"/>
<evidence type="ECO:0000256" key="1">
    <source>
        <dbReference type="ARBA" id="ARBA00022801"/>
    </source>
</evidence>
<feature type="active site" description="Nucleophile" evidence="4">
    <location>
        <position position="86"/>
    </location>
</feature>
<evidence type="ECO:0000256" key="2">
    <source>
        <dbReference type="ARBA" id="ARBA00022963"/>
    </source>
</evidence>
<dbReference type="GO" id="GO:0016042">
    <property type="term" value="P:lipid catabolic process"/>
    <property type="evidence" value="ECO:0007669"/>
    <property type="project" value="UniProtKB-UniRule"/>
</dbReference>
<proteinExistence type="predicted"/>
<dbReference type="PANTHER" id="PTHR14226">
    <property type="entry name" value="NEUROPATHY TARGET ESTERASE/SWISS CHEESE D.MELANOGASTER"/>
    <property type="match status" value="1"/>
</dbReference>
<evidence type="ECO:0000256" key="3">
    <source>
        <dbReference type="ARBA" id="ARBA00023098"/>
    </source>
</evidence>
<dbReference type="Proteomes" id="UP000320179">
    <property type="component" value="Chromosome"/>
</dbReference>
<feature type="region of interest" description="Disordered" evidence="5">
    <location>
        <begin position="1"/>
        <end position="20"/>
    </location>
</feature>
<dbReference type="InterPro" id="IPR002641">
    <property type="entry name" value="PNPLA_dom"/>
</dbReference>
<feature type="active site" description="Proton acceptor" evidence="4">
    <location>
        <position position="205"/>
    </location>
</feature>
<keyword evidence="2 4" id="KW-0442">Lipid degradation</keyword>
<dbReference type="Gene3D" id="3.40.1090.10">
    <property type="entry name" value="Cytosolic phospholipase A2 catalytic domain"/>
    <property type="match status" value="1"/>
</dbReference>
<keyword evidence="3 4" id="KW-0443">Lipid metabolism</keyword>
<organism evidence="7 8">
    <name type="scientific">Myxococcus xanthus</name>
    <dbReference type="NCBI Taxonomy" id="34"/>
    <lineage>
        <taxon>Bacteria</taxon>
        <taxon>Pseudomonadati</taxon>
        <taxon>Myxococcota</taxon>
        <taxon>Myxococcia</taxon>
        <taxon>Myxococcales</taxon>
        <taxon>Cystobacterineae</taxon>
        <taxon>Myxococcaceae</taxon>
        <taxon>Myxococcus</taxon>
    </lineage>
</organism>
<evidence type="ECO:0000313" key="8">
    <source>
        <dbReference type="Proteomes" id="UP000320179"/>
    </source>
</evidence>
<dbReference type="InterPro" id="IPR050301">
    <property type="entry name" value="NTE"/>
</dbReference>
<feature type="short sequence motif" description="DGA/G" evidence="4">
    <location>
        <begin position="205"/>
        <end position="207"/>
    </location>
</feature>
<dbReference type="PANTHER" id="PTHR14226:SF57">
    <property type="entry name" value="BLR7027 PROTEIN"/>
    <property type="match status" value="1"/>
</dbReference>
<evidence type="ECO:0000256" key="5">
    <source>
        <dbReference type="SAM" id="MobiDB-lite"/>
    </source>
</evidence>